<gene>
    <name evidence="2" type="ORF">HF325_001216</name>
</gene>
<proteinExistence type="predicted"/>
<reference evidence="2" key="1">
    <citation type="submission" date="2020-10" db="EMBL/GenBank/DDBJ databases">
        <title>The Whole-Genome Sequence of Metschnikowia persimmonesis, a Novel Endophytic Yeast Species Isolated from Medicinal Plant Diospyros kaki Thumb.</title>
        <authorList>
            <person name="Rahmat E."/>
            <person name="Kang Y."/>
        </authorList>
    </citation>
    <scope>NUCLEOTIDE SEQUENCE</scope>
    <source>
        <strain evidence="2">KIOM G15050</strain>
    </source>
</reference>
<protein>
    <submittedName>
        <fullName evidence="2">Uncharacterized protein</fullName>
    </submittedName>
</protein>
<dbReference type="EMBL" id="JACBPP010000002">
    <property type="protein sequence ID" value="KAF8003768.1"/>
    <property type="molecule type" value="Genomic_DNA"/>
</dbReference>
<dbReference type="AlphaFoldDB" id="A0A8H7GUP2"/>
<keyword evidence="3" id="KW-1185">Reference proteome</keyword>
<organism evidence="2 3">
    <name type="scientific">Metschnikowia pulcherrima</name>
    <dbReference type="NCBI Taxonomy" id="27326"/>
    <lineage>
        <taxon>Eukaryota</taxon>
        <taxon>Fungi</taxon>
        <taxon>Dikarya</taxon>
        <taxon>Ascomycota</taxon>
        <taxon>Saccharomycotina</taxon>
        <taxon>Pichiomycetes</taxon>
        <taxon>Metschnikowiaceae</taxon>
        <taxon>Metschnikowia</taxon>
    </lineage>
</organism>
<feature type="region of interest" description="Disordered" evidence="1">
    <location>
        <begin position="44"/>
        <end position="68"/>
    </location>
</feature>
<dbReference type="Proteomes" id="UP000649328">
    <property type="component" value="Unassembled WGS sequence"/>
</dbReference>
<evidence type="ECO:0000313" key="2">
    <source>
        <dbReference type="EMBL" id="KAF8003768.1"/>
    </source>
</evidence>
<name>A0A8H7GUP2_9ASCO</name>
<sequence>MGIFSRLKDTPKNYLYTQYAGIFHKFEPKPETKSQVVLYTASDASASSSDIDSDNDSSARPLSKRQRRIREKIPISVLKSATSKPQAVEWYDADAPDPYVAVFMKTALKSRECAVSLAAEKRVSLVQTRP</sequence>
<evidence type="ECO:0000313" key="3">
    <source>
        <dbReference type="Proteomes" id="UP000649328"/>
    </source>
</evidence>
<evidence type="ECO:0000256" key="1">
    <source>
        <dbReference type="SAM" id="MobiDB-lite"/>
    </source>
</evidence>
<comment type="caution">
    <text evidence="2">The sequence shown here is derived from an EMBL/GenBank/DDBJ whole genome shotgun (WGS) entry which is preliminary data.</text>
</comment>
<accession>A0A8H7GUP2</accession>
<dbReference type="OrthoDB" id="10260794at2759"/>